<keyword evidence="4" id="KW-1185">Reference proteome</keyword>
<dbReference type="GeneID" id="76460451"/>
<dbReference type="RefSeq" id="WP_011809608.1">
    <property type="nucleotide sequence ID" value="NC_008786.1"/>
</dbReference>
<reference evidence="4" key="1">
    <citation type="submission" date="2006-12" db="EMBL/GenBank/DDBJ databases">
        <title>Complete sequence of chromosome 1 of Verminephrobacter eiseniae EF01-2.</title>
        <authorList>
            <person name="Copeland A."/>
            <person name="Lucas S."/>
            <person name="Lapidus A."/>
            <person name="Barry K."/>
            <person name="Detter J.C."/>
            <person name="Glavina del Rio T."/>
            <person name="Dalin E."/>
            <person name="Tice H."/>
            <person name="Pitluck S."/>
            <person name="Chertkov O."/>
            <person name="Brettin T."/>
            <person name="Bruce D."/>
            <person name="Han C."/>
            <person name="Tapia R."/>
            <person name="Gilna P."/>
            <person name="Schmutz J."/>
            <person name="Larimer F."/>
            <person name="Land M."/>
            <person name="Hauser L."/>
            <person name="Kyrpides N."/>
            <person name="Kim E."/>
            <person name="Stahl D."/>
            <person name="Richardson P."/>
        </authorList>
    </citation>
    <scope>NUCLEOTIDE SEQUENCE [LARGE SCALE GENOMIC DNA]</scope>
    <source>
        <strain evidence="4">EF01-2</strain>
    </source>
</reference>
<dbReference type="EMBL" id="CP000542">
    <property type="protein sequence ID" value="ABM57602.1"/>
    <property type="molecule type" value="Genomic_DNA"/>
</dbReference>
<dbReference type="eggNOG" id="COG3181">
    <property type="taxonomic scope" value="Bacteria"/>
</dbReference>
<sequence length="329" mass="35024">MNTNLNRRKALRLLSLPVIGGTALTSLAQGNAYPSRPIKIIVPWAAGGGGDALVRAMAPVLSQRLGQPVVVDNRPGAIGTIGSLLGARSPADGYTLIYGAADSHSIAPHIIKPTPYDSKKDFLAVAPIGFTPLTVMVHASHPAKTLTEFLQMAKQAKDAPTYGSWGQGSSGQIIMEVLNKSTGSPLLHVPYNSTAPLMQAQLAKQIDCSVIPSLVAEQHVAVGAIRMLAVTAPERLAGHPNVPTLKEFGVDIDIGPWLGFVAPANTPAEIVTRLHDAIEGSLADAQVAETMRKMSMVMTPMSTSSYQQFYNREFDRWGSYIRAANITLN</sequence>
<dbReference type="Gene3D" id="3.40.190.10">
    <property type="entry name" value="Periplasmic binding protein-like II"/>
    <property type="match status" value="1"/>
</dbReference>
<dbReference type="HOGENOM" id="CLU_045683_0_0_4"/>
<dbReference type="KEGG" id="vei:Veis_1849"/>
<evidence type="ECO:0000313" key="4">
    <source>
        <dbReference type="Proteomes" id="UP000000374"/>
    </source>
</evidence>
<dbReference type="Pfam" id="PF03401">
    <property type="entry name" value="TctC"/>
    <property type="match status" value="1"/>
</dbReference>
<feature type="chain" id="PRO_5002640073" evidence="2">
    <location>
        <begin position="29"/>
        <end position="329"/>
    </location>
</feature>
<dbReference type="PANTHER" id="PTHR42928">
    <property type="entry name" value="TRICARBOXYLATE-BINDING PROTEIN"/>
    <property type="match status" value="1"/>
</dbReference>
<dbReference type="STRING" id="391735.Veis_1849"/>
<dbReference type="InterPro" id="IPR042100">
    <property type="entry name" value="Bug_dom1"/>
</dbReference>
<evidence type="ECO:0000256" key="1">
    <source>
        <dbReference type="ARBA" id="ARBA00006987"/>
    </source>
</evidence>
<dbReference type="Gene3D" id="3.40.190.150">
    <property type="entry name" value="Bordetella uptake gene, domain 1"/>
    <property type="match status" value="1"/>
</dbReference>
<dbReference type="InterPro" id="IPR005064">
    <property type="entry name" value="BUG"/>
</dbReference>
<evidence type="ECO:0000313" key="3">
    <source>
        <dbReference type="EMBL" id="ABM57602.1"/>
    </source>
</evidence>
<feature type="signal peptide" evidence="2">
    <location>
        <begin position="1"/>
        <end position="28"/>
    </location>
</feature>
<keyword evidence="2" id="KW-0732">Signal</keyword>
<evidence type="ECO:0000256" key="2">
    <source>
        <dbReference type="SAM" id="SignalP"/>
    </source>
</evidence>
<dbReference type="AlphaFoldDB" id="A1WIZ5"/>
<comment type="similarity">
    <text evidence="1">Belongs to the UPF0065 (bug) family.</text>
</comment>
<dbReference type="OrthoDB" id="8683264at2"/>
<organism evidence="3 4">
    <name type="scientific">Verminephrobacter eiseniae (strain EF01-2)</name>
    <dbReference type="NCBI Taxonomy" id="391735"/>
    <lineage>
        <taxon>Bacteria</taxon>
        <taxon>Pseudomonadati</taxon>
        <taxon>Pseudomonadota</taxon>
        <taxon>Betaproteobacteria</taxon>
        <taxon>Burkholderiales</taxon>
        <taxon>Comamonadaceae</taxon>
        <taxon>Verminephrobacter</taxon>
    </lineage>
</organism>
<dbReference type="PIRSF" id="PIRSF017082">
    <property type="entry name" value="YflP"/>
    <property type="match status" value="1"/>
</dbReference>
<protein>
    <submittedName>
        <fullName evidence="3">Uncharacterized protein UPF0065</fullName>
    </submittedName>
</protein>
<accession>A1WIZ5</accession>
<proteinExistence type="inferred from homology"/>
<name>A1WIZ5_VEREI</name>
<dbReference type="PANTHER" id="PTHR42928:SF5">
    <property type="entry name" value="BLR1237 PROTEIN"/>
    <property type="match status" value="1"/>
</dbReference>
<gene>
    <name evidence="3" type="ordered locus">Veis_1849</name>
</gene>
<dbReference type="CDD" id="cd07012">
    <property type="entry name" value="PBP2_Bug_TTT"/>
    <property type="match status" value="1"/>
</dbReference>
<dbReference type="SUPFAM" id="SSF53850">
    <property type="entry name" value="Periplasmic binding protein-like II"/>
    <property type="match status" value="1"/>
</dbReference>
<dbReference type="Proteomes" id="UP000000374">
    <property type="component" value="Chromosome"/>
</dbReference>